<keyword evidence="3" id="KW-1185">Reference proteome</keyword>
<evidence type="ECO:0000256" key="1">
    <source>
        <dbReference type="SAM" id="MobiDB-lite"/>
    </source>
</evidence>
<dbReference type="AlphaFoldDB" id="A0A2A6B3W3"/>
<reference evidence="3" key="1">
    <citation type="journal article" date="2008" name="Nat. Genet.">
        <title>The Pristionchus pacificus genome provides a unique perspective on nematode lifestyle and parasitism.</title>
        <authorList>
            <person name="Dieterich C."/>
            <person name="Clifton S.W."/>
            <person name="Schuster L.N."/>
            <person name="Chinwalla A."/>
            <person name="Delehaunty K."/>
            <person name="Dinkelacker I."/>
            <person name="Fulton L."/>
            <person name="Fulton R."/>
            <person name="Godfrey J."/>
            <person name="Minx P."/>
            <person name="Mitreva M."/>
            <person name="Roeseler W."/>
            <person name="Tian H."/>
            <person name="Witte H."/>
            <person name="Yang S.P."/>
            <person name="Wilson R.K."/>
            <person name="Sommer R.J."/>
        </authorList>
    </citation>
    <scope>NUCLEOTIDE SEQUENCE [LARGE SCALE GENOMIC DNA]</scope>
    <source>
        <strain evidence="3">PS312</strain>
    </source>
</reference>
<organism evidence="2 3">
    <name type="scientific">Pristionchus pacificus</name>
    <name type="common">Parasitic nematode worm</name>
    <dbReference type="NCBI Taxonomy" id="54126"/>
    <lineage>
        <taxon>Eukaryota</taxon>
        <taxon>Metazoa</taxon>
        <taxon>Ecdysozoa</taxon>
        <taxon>Nematoda</taxon>
        <taxon>Chromadorea</taxon>
        <taxon>Rhabditida</taxon>
        <taxon>Rhabditina</taxon>
        <taxon>Diplogasteromorpha</taxon>
        <taxon>Diplogasteroidea</taxon>
        <taxon>Neodiplogasteridae</taxon>
        <taxon>Pristionchus</taxon>
    </lineage>
</organism>
<accession>A0A2A6B3W3</accession>
<protein>
    <submittedName>
        <fullName evidence="2">Uncharacterized protein</fullName>
    </submittedName>
</protein>
<reference evidence="2" key="2">
    <citation type="submission" date="2022-06" db="UniProtKB">
        <authorList>
            <consortium name="EnsemblMetazoa"/>
        </authorList>
    </citation>
    <scope>IDENTIFICATION</scope>
    <source>
        <strain evidence="2">PS312</strain>
    </source>
</reference>
<proteinExistence type="predicted"/>
<feature type="compositionally biased region" description="Low complexity" evidence="1">
    <location>
        <begin position="1"/>
        <end position="14"/>
    </location>
</feature>
<accession>A0A8R1YKZ8</accession>
<evidence type="ECO:0000313" key="3">
    <source>
        <dbReference type="Proteomes" id="UP000005239"/>
    </source>
</evidence>
<gene>
    <name evidence="2" type="primary">WBGene00204133</name>
</gene>
<dbReference type="EnsemblMetazoa" id="PPA31268.1">
    <property type="protein sequence ID" value="PPA31268.1"/>
    <property type="gene ID" value="WBGene00204133"/>
</dbReference>
<evidence type="ECO:0000313" key="2">
    <source>
        <dbReference type="EnsemblMetazoa" id="PPA31268.1"/>
    </source>
</evidence>
<feature type="region of interest" description="Disordered" evidence="1">
    <location>
        <begin position="1"/>
        <end position="36"/>
    </location>
</feature>
<dbReference type="Proteomes" id="UP000005239">
    <property type="component" value="Unassembled WGS sequence"/>
</dbReference>
<sequence>MPTTAATAKKSPATNPGPAVLTAGPAPSSAPRPIAGDAAQIRAEHDYCERRQMPTQAAQPPPVAVAQPTVVVALR</sequence>
<name>A0A2A6B3W3_PRIPA</name>